<keyword evidence="1" id="KW-0862">Zinc</keyword>
<evidence type="ECO:0000313" key="3">
    <source>
        <dbReference type="Proteomes" id="UP001501521"/>
    </source>
</evidence>
<dbReference type="Gene3D" id="3.40.50.10320">
    <property type="entry name" value="LmbE-like"/>
    <property type="match status" value="1"/>
</dbReference>
<gene>
    <name evidence="2" type="ORF">GCM10025789_13800</name>
</gene>
<dbReference type="PANTHER" id="PTHR12993:SF11">
    <property type="entry name" value="N-ACETYLGLUCOSAMINYL-PHOSPHATIDYLINOSITOL DE-N-ACETYLASE"/>
    <property type="match status" value="1"/>
</dbReference>
<comment type="caution">
    <text evidence="2">The sequence shown here is derived from an EMBL/GenBank/DDBJ whole genome shotgun (WGS) entry which is preliminary data.</text>
</comment>
<dbReference type="InterPro" id="IPR024078">
    <property type="entry name" value="LmbE-like_dom_sf"/>
</dbReference>
<dbReference type="Proteomes" id="UP001501521">
    <property type="component" value="Unassembled WGS sequence"/>
</dbReference>
<dbReference type="PANTHER" id="PTHR12993">
    <property type="entry name" value="N-ACETYLGLUCOSAMINYL-PHOSPHATIDYLINOSITOL DE-N-ACETYLASE-RELATED"/>
    <property type="match status" value="1"/>
</dbReference>
<dbReference type="SUPFAM" id="SSF102588">
    <property type="entry name" value="LmbE-like"/>
    <property type="match status" value="1"/>
</dbReference>
<dbReference type="Pfam" id="PF02585">
    <property type="entry name" value="PIG-L"/>
    <property type="match status" value="1"/>
</dbReference>
<keyword evidence="3" id="KW-1185">Reference proteome</keyword>
<dbReference type="EMBL" id="BAABLV010000020">
    <property type="protein sequence ID" value="GAA4897170.1"/>
    <property type="molecule type" value="Genomic_DNA"/>
</dbReference>
<protein>
    <submittedName>
        <fullName evidence="2">PIG-L family deacetylase</fullName>
    </submittedName>
</protein>
<accession>A0ABP9FAM6</accession>
<name>A0ABP9FAM6_9ACTN</name>
<organism evidence="2 3">
    <name type="scientific">Tessaracoccus lubricantis</name>
    <dbReference type="NCBI Taxonomy" id="545543"/>
    <lineage>
        <taxon>Bacteria</taxon>
        <taxon>Bacillati</taxon>
        <taxon>Actinomycetota</taxon>
        <taxon>Actinomycetes</taxon>
        <taxon>Propionibacteriales</taxon>
        <taxon>Propionibacteriaceae</taxon>
        <taxon>Tessaracoccus</taxon>
    </lineage>
</organism>
<evidence type="ECO:0000256" key="1">
    <source>
        <dbReference type="ARBA" id="ARBA00022833"/>
    </source>
</evidence>
<dbReference type="RefSeq" id="WP_345580956.1">
    <property type="nucleotide sequence ID" value="NZ_BAABLV010000020.1"/>
</dbReference>
<evidence type="ECO:0000313" key="2">
    <source>
        <dbReference type="EMBL" id="GAA4897170.1"/>
    </source>
</evidence>
<proteinExistence type="predicted"/>
<reference evidence="3" key="1">
    <citation type="journal article" date="2019" name="Int. J. Syst. Evol. Microbiol.">
        <title>The Global Catalogue of Microorganisms (GCM) 10K type strain sequencing project: providing services to taxonomists for standard genome sequencing and annotation.</title>
        <authorList>
            <consortium name="The Broad Institute Genomics Platform"/>
            <consortium name="The Broad Institute Genome Sequencing Center for Infectious Disease"/>
            <person name="Wu L."/>
            <person name="Ma J."/>
        </authorList>
    </citation>
    <scope>NUCLEOTIDE SEQUENCE [LARGE SCALE GENOMIC DNA]</scope>
    <source>
        <strain evidence="3">JCM 19125</strain>
    </source>
</reference>
<dbReference type="InterPro" id="IPR003737">
    <property type="entry name" value="GlcNAc_PI_deacetylase-related"/>
</dbReference>
<sequence>MTLLVIVAHPDDETFGCGSILMHAAERTRTVVVCATRGEAGEYAPGGEVPAPGLAGIREAELREAAARMGVDAVEVLDFLDSGMDGEPPAGSLCGASSDAVIAAVRSAVERHRPTVVVALDASDGHRDHARIRDAVTQVVGETEGTALYLQCLPRSLMHRWLRHANPEMASPYAVLPDIGTPDEDVTTVLDTTRYYDARRAAIALHRSQHSPFDGLPDDLARRFLAEEHLRRVIPAREGGVGSAIAELDLMAVSPVS</sequence>